<evidence type="ECO:0000313" key="15">
    <source>
        <dbReference type="Proteomes" id="UP000552700"/>
    </source>
</evidence>
<dbReference type="FunFam" id="1.10.3370.10:FF:000001">
    <property type="entry name" value="Preprotein translocase subunit SecY"/>
    <property type="match status" value="1"/>
</dbReference>
<feature type="transmembrane region" description="Helical" evidence="10">
    <location>
        <begin position="337"/>
        <end position="358"/>
    </location>
</feature>
<dbReference type="PIRSF" id="PIRSF004557">
    <property type="entry name" value="SecY"/>
    <property type="match status" value="1"/>
</dbReference>
<dbReference type="PROSITE" id="PS00755">
    <property type="entry name" value="SECY_1"/>
    <property type="match status" value="1"/>
</dbReference>
<evidence type="ECO:0000256" key="8">
    <source>
        <dbReference type="ARBA" id="ARBA00023136"/>
    </source>
</evidence>
<evidence type="ECO:0000256" key="1">
    <source>
        <dbReference type="ARBA" id="ARBA00004141"/>
    </source>
</evidence>
<evidence type="ECO:0000256" key="11">
    <source>
        <dbReference type="RuleBase" id="RU000537"/>
    </source>
</evidence>
<keyword evidence="4 10" id="KW-0812">Transmembrane</keyword>
<dbReference type="GO" id="GO:0006605">
    <property type="term" value="P:protein targeting"/>
    <property type="evidence" value="ECO:0007669"/>
    <property type="project" value="UniProtKB-UniRule"/>
</dbReference>
<evidence type="ECO:0000256" key="9">
    <source>
        <dbReference type="ARBA" id="ARBA00039733"/>
    </source>
</evidence>
<keyword evidence="6 10" id="KW-1133">Transmembrane helix</keyword>
<evidence type="ECO:0000256" key="13">
    <source>
        <dbReference type="RuleBase" id="RU004349"/>
    </source>
</evidence>
<comment type="caution">
    <text evidence="14">The sequence shown here is derived from an EMBL/GenBank/DDBJ whole genome shotgun (WGS) entry which is preliminary data.</text>
</comment>
<dbReference type="PROSITE" id="PS00756">
    <property type="entry name" value="SECY_2"/>
    <property type="match status" value="1"/>
</dbReference>
<dbReference type="PANTHER" id="PTHR10906">
    <property type="entry name" value="SECY/SEC61-ALPHA FAMILY MEMBER"/>
    <property type="match status" value="1"/>
</dbReference>
<dbReference type="SUPFAM" id="SSF103491">
    <property type="entry name" value="Preprotein translocase SecY subunit"/>
    <property type="match status" value="1"/>
</dbReference>
<feature type="transmembrane region" description="Helical" evidence="10">
    <location>
        <begin position="231"/>
        <end position="252"/>
    </location>
</feature>
<dbReference type="GO" id="GO:0005886">
    <property type="term" value="C:plasma membrane"/>
    <property type="evidence" value="ECO:0007669"/>
    <property type="project" value="UniProtKB-SubCell"/>
</dbReference>
<dbReference type="InterPro" id="IPR030659">
    <property type="entry name" value="SecY_CS"/>
</dbReference>
<dbReference type="GO" id="GO:0065002">
    <property type="term" value="P:intracellular protein transmembrane transport"/>
    <property type="evidence" value="ECO:0007669"/>
    <property type="project" value="UniProtKB-UniRule"/>
</dbReference>
<comment type="subcellular location">
    <subcellularLocation>
        <location evidence="10">Cell membrane</location>
        <topology evidence="10">Multi-pass membrane protein</topology>
    </subcellularLocation>
    <subcellularLocation>
        <location evidence="1 12">Membrane</location>
        <topology evidence="1 12">Multi-pass membrane protein</topology>
    </subcellularLocation>
</comment>
<comment type="subunit">
    <text evidence="10">Component of the Sec protein translocase complex. Heterotrimer consisting of SecY, SecE and SecG subunits. The heterotrimers can form oligomers, although 1 heterotrimer is thought to be able to translocate proteins. Interacts with the ribosome. Interacts with SecDF, and other proteins may be involved. Interacts with SecA.</text>
</comment>
<feature type="transmembrane region" description="Helical" evidence="10">
    <location>
        <begin position="37"/>
        <end position="55"/>
    </location>
</feature>
<feature type="transmembrane region" description="Helical" evidence="10">
    <location>
        <begin position="390"/>
        <end position="413"/>
    </location>
</feature>
<evidence type="ECO:0000256" key="10">
    <source>
        <dbReference type="HAMAP-Rule" id="MF_01465"/>
    </source>
</evidence>
<dbReference type="Gene3D" id="1.10.3370.10">
    <property type="entry name" value="SecY subunit domain"/>
    <property type="match status" value="1"/>
</dbReference>
<dbReference type="GO" id="GO:0043952">
    <property type="term" value="P:protein transport by the Sec complex"/>
    <property type="evidence" value="ECO:0007669"/>
    <property type="project" value="UniProtKB-UniRule"/>
</dbReference>
<comment type="similarity">
    <text evidence="2 10 13">Belongs to the SecY/SEC61-alpha family.</text>
</comment>
<keyword evidence="8 10" id="KW-0472">Membrane</keyword>
<evidence type="ECO:0000256" key="3">
    <source>
        <dbReference type="ARBA" id="ARBA00022448"/>
    </source>
</evidence>
<evidence type="ECO:0000313" key="14">
    <source>
        <dbReference type="EMBL" id="MBB6125011.1"/>
    </source>
</evidence>
<comment type="function">
    <text evidence="10 11">The central subunit of the protein translocation channel SecYEG. Consists of two halves formed by TMs 1-5 and 6-10. These two domains form a lateral gate at the front which open onto the bilayer between TMs 2 and 7, and are clamped together by SecE at the back. The channel is closed by both a pore ring composed of hydrophobic SecY resides and a short helix (helix 2A) on the extracellular side of the membrane which forms a plug. The plug probably moves laterally to allow the channel to open. The ring and the pore may move independently.</text>
</comment>
<dbReference type="Proteomes" id="UP000552700">
    <property type="component" value="Unassembled WGS sequence"/>
</dbReference>
<accession>A0A841JA38</accession>
<dbReference type="InterPro" id="IPR026593">
    <property type="entry name" value="SecY"/>
</dbReference>
<name>A0A841JA38_9SPHN</name>
<keyword evidence="15" id="KW-1185">Reference proteome</keyword>
<dbReference type="AlphaFoldDB" id="A0A841JA38"/>
<evidence type="ECO:0000256" key="2">
    <source>
        <dbReference type="ARBA" id="ARBA00005751"/>
    </source>
</evidence>
<feature type="transmembrane region" description="Helical" evidence="10">
    <location>
        <begin position="91"/>
        <end position="112"/>
    </location>
</feature>
<gene>
    <name evidence="10" type="primary">secY</name>
    <name evidence="14" type="ORF">FHS92_002768</name>
</gene>
<reference evidence="14 15" key="1">
    <citation type="submission" date="2020-08" db="EMBL/GenBank/DDBJ databases">
        <title>Genomic Encyclopedia of Type Strains, Phase IV (KMG-IV): sequencing the most valuable type-strain genomes for metagenomic binning, comparative biology and taxonomic classification.</title>
        <authorList>
            <person name="Goeker M."/>
        </authorList>
    </citation>
    <scope>NUCLEOTIDE SEQUENCE [LARGE SCALE GENOMIC DNA]</scope>
    <source>
        <strain evidence="14 15">DSM 102255</strain>
    </source>
</reference>
<protein>
    <recommendedName>
        <fullName evidence="9 10">Protein translocase subunit SecY</fullName>
    </recommendedName>
</protein>
<proteinExistence type="inferred from homology"/>
<dbReference type="HAMAP" id="MF_01465">
    <property type="entry name" value="SecY"/>
    <property type="match status" value="1"/>
</dbReference>
<organism evidence="14 15">
    <name type="scientific">Sphingobium subterraneum</name>
    <dbReference type="NCBI Taxonomy" id="627688"/>
    <lineage>
        <taxon>Bacteria</taxon>
        <taxon>Pseudomonadati</taxon>
        <taxon>Pseudomonadota</taxon>
        <taxon>Alphaproteobacteria</taxon>
        <taxon>Sphingomonadales</taxon>
        <taxon>Sphingomonadaceae</taxon>
        <taxon>Sphingobium</taxon>
    </lineage>
</organism>
<sequence length="464" mass="50455">MSAAIEDIYSMASRADQLASNLSLAKFGQATELKKRMWFTFGVLIVFRFLSFVPLPGVDPTVLAQLYKQTQGGVLDIFNTFSGGSLQRMSLIALGVMPYITASIVVQLAASLSPTLAAIKKEGESGRKKLNQYTRYGTVGLTAVQGYFIAVGLETFGASAGMQAVVEPGMLFRLVAVISLIGGTMFLMWLGEQITSRGIGNGTSLIIMAGIVAQLPVTLSNLFESGREGSISGLLIVTVVVVGFGLIAFICFMERAQRRVLIQYPKRQTRQGLMQADRSHLPLKVNTAGVIPPIFASSLLLMPLTVSKFAGDQVAGESRWGDFVLELNQWLSHGSPVYMALYGFGIVFFCFFYTALVFNPEETAENLKRNGGFIPGIRPGKNTENYLDYVLTRITVIGAAYLALICLIPEFLIARAGIPFYLGGTSLLIVVNVTVDTVTQIQSHLLAHQYGDLIKKAKLKGRMR</sequence>
<keyword evidence="5 10" id="KW-0653">Protein transport</keyword>
<dbReference type="InterPro" id="IPR023201">
    <property type="entry name" value="SecY_dom_sf"/>
</dbReference>
<feature type="transmembrane region" description="Helical" evidence="10">
    <location>
        <begin position="202"/>
        <end position="219"/>
    </location>
</feature>
<keyword evidence="3 10" id="KW-0813">Transport</keyword>
<evidence type="ECO:0000256" key="7">
    <source>
        <dbReference type="ARBA" id="ARBA00023010"/>
    </source>
</evidence>
<dbReference type="Pfam" id="PF00344">
    <property type="entry name" value="SecY"/>
    <property type="match status" value="1"/>
</dbReference>
<feature type="transmembrane region" description="Helical" evidence="10">
    <location>
        <begin position="170"/>
        <end position="190"/>
    </location>
</feature>
<comment type="caution">
    <text evidence="10">Lacks conserved residue(s) required for the propagation of feature annotation.</text>
</comment>
<dbReference type="NCBIfam" id="TIGR00967">
    <property type="entry name" value="3a0501s007"/>
    <property type="match status" value="1"/>
</dbReference>
<evidence type="ECO:0000256" key="5">
    <source>
        <dbReference type="ARBA" id="ARBA00022927"/>
    </source>
</evidence>
<dbReference type="EMBL" id="JACIJP010000005">
    <property type="protein sequence ID" value="MBB6125011.1"/>
    <property type="molecule type" value="Genomic_DNA"/>
</dbReference>
<dbReference type="PRINTS" id="PR00303">
    <property type="entry name" value="SECYTRNLCASE"/>
</dbReference>
<evidence type="ECO:0000256" key="12">
    <source>
        <dbReference type="RuleBase" id="RU003484"/>
    </source>
</evidence>
<keyword evidence="7 10" id="KW-0811">Translocation</keyword>
<evidence type="ECO:0000256" key="4">
    <source>
        <dbReference type="ARBA" id="ARBA00022692"/>
    </source>
</evidence>
<feature type="transmembrane region" description="Helical" evidence="10">
    <location>
        <begin position="133"/>
        <end position="150"/>
    </location>
</feature>
<dbReference type="InterPro" id="IPR002208">
    <property type="entry name" value="SecY/SEC61-alpha"/>
</dbReference>
<evidence type="ECO:0000256" key="6">
    <source>
        <dbReference type="ARBA" id="ARBA00022989"/>
    </source>
</evidence>
<keyword evidence="10" id="KW-1003">Cell membrane</keyword>